<gene>
    <name evidence="2" type="ORF">SCF082_LOCUS51628</name>
</gene>
<sequence>MERTARRAEGKKRKAASTKKPARRSPRRSRSPERRRPDRPDSHEPNGHESYRAYYERAYGTPPPHPNPYAYYPPPDPRYPPPGAYGYPPPAYGYYPPAYGYPPPGYGYPPGYAYPPPSYEPPRYRLWSPDEVAEYSSAQVEACLGMERKIRLGEVAASFLENWSHSHPDVPPPLAPLRAFKYTTAGGSRGGWKRSGEFDASRMDSVFRFGFDGKNPMSNKNLVFDEVHNMLALPRWKGTYWKEPLRRLRKAVADCRGSTLVFLTGSPVQTDIDDGERLLRVLKGSEHADAGPEGWLDMHTERSLEYFPKVYPDGVPDRPLCSHLEGELVLAVDLPEEMEAKYREVESQGADTVRLRDCCNLSVHHTWALRPQKRHLMLEAAEQYARKLHEVAKTVWRSGEKAGQRFGTLASAWRPAW</sequence>
<comment type="caution">
    <text evidence="2">The sequence shown here is derived from an EMBL/GenBank/DDBJ whole genome shotgun (WGS) entry which is preliminary data.</text>
</comment>
<feature type="compositionally biased region" description="Pro residues" evidence="1">
    <location>
        <begin position="61"/>
        <end position="73"/>
    </location>
</feature>
<feature type="compositionally biased region" description="Basic and acidic residues" evidence="1">
    <location>
        <begin position="30"/>
        <end position="55"/>
    </location>
</feature>
<protein>
    <submittedName>
        <fullName evidence="2">Protein lifeguard 1</fullName>
    </submittedName>
</protein>
<reference evidence="2 3" key="1">
    <citation type="submission" date="2024-02" db="EMBL/GenBank/DDBJ databases">
        <authorList>
            <person name="Chen Y."/>
            <person name="Shah S."/>
            <person name="Dougan E. K."/>
            <person name="Thang M."/>
            <person name="Chan C."/>
        </authorList>
    </citation>
    <scope>NUCLEOTIDE SEQUENCE [LARGE SCALE GENOMIC DNA]</scope>
</reference>
<feature type="region of interest" description="Disordered" evidence="1">
    <location>
        <begin position="1"/>
        <end position="73"/>
    </location>
</feature>
<name>A0ABP0SFQ3_9DINO</name>
<dbReference type="EMBL" id="CAXAMM010043673">
    <property type="protein sequence ID" value="CAK9111182.1"/>
    <property type="molecule type" value="Genomic_DNA"/>
</dbReference>
<proteinExistence type="predicted"/>
<evidence type="ECO:0000313" key="3">
    <source>
        <dbReference type="Proteomes" id="UP001642464"/>
    </source>
</evidence>
<dbReference type="Proteomes" id="UP001642464">
    <property type="component" value="Unassembled WGS sequence"/>
</dbReference>
<keyword evidence="3" id="KW-1185">Reference proteome</keyword>
<organism evidence="2 3">
    <name type="scientific">Durusdinium trenchii</name>
    <dbReference type="NCBI Taxonomy" id="1381693"/>
    <lineage>
        <taxon>Eukaryota</taxon>
        <taxon>Sar</taxon>
        <taxon>Alveolata</taxon>
        <taxon>Dinophyceae</taxon>
        <taxon>Suessiales</taxon>
        <taxon>Symbiodiniaceae</taxon>
        <taxon>Durusdinium</taxon>
    </lineage>
</organism>
<accession>A0ABP0SFQ3</accession>
<evidence type="ECO:0000313" key="2">
    <source>
        <dbReference type="EMBL" id="CAK9111182.1"/>
    </source>
</evidence>
<feature type="compositionally biased region" description="Basic residues" evidence="1">
    <location>
        <begin position="9"/>
        <end position="29"/>
    </location>
</feature>
<evidence type="ECO:0000256" key="1">
    <source>
        <dbReference type="SAM" id="MobiDB-lite"/>
    </source>
</evidence>